<evidence type="ECO:0000313" key="2">
    <source>
        <dbReference type="WBParaSite" id="JU765_v2.g15224.t1"/>
    </source>
</evidence>
<dbReference type="WBParaSite" id="JU765_v2.g15224.t1">
    <property type="protein sequence ID" value="JU765_v2.g15224.t1"/>
    <property type="gene ID" value="JU765_v2.g15224"/>
</dbReference>
<protein>
    <submittedName>
        <fullName evidence="2">Neurotransmitter-gated ion-channel transmembrane domain-containing protein</fullName>
    </submittedName>
</protein>
<name>A0AC34QDI7_9BILA</name>
<proteinExistence type="predicted"/>
<accession>A0AC34QDI7</accession>
<dbReference type="Proteomes" id="UP000887576">
    <property type="component" value="Unplaced"/>
</dbReference>
<organism evidence="1 2">
    <name type="scientific">Panagrolaimus sp. JU765</name>
    <dbReference type="NCBI Taxonomy" id="591449"/>
    <lineage>
        <taxon>Eukaryota</taxon>
        <taxon>Metazoa</taxon>
        <taxon>Ecdysozoa</taxon>
        <taxon>Nematoda</taxon>
        <taxon>Chromadorea</taxon>
        <taxon>Rhabditida</taxon>
        <taxon>Tylenchina</taxon>
        <taxon>Panagrolaimomorpha</taxon>
        <taxon>Panagrolaimoidea</taxon>
        <taxon>Panagrolaimidae</taxon>
        <taxon>Panagrolaimus</taxon>
    </lineage>
</organism>
<sequence length="178" mass="20225">MVGEMIPANSDAVPLIGIFFSTCMLVISTSVIFTVVILNLHFRSADTHVMTPFVRRILLEWLPWLLCMSRPGYRFKSGHSFVEKPINDPFKNIDLKFPSQKAKISDPATDAQIILLHQMHTELKQIANRIFEEAEKENIEDDWKYAAMVVDRACLLTFSSFITAIVVTFLLCAPHIIA</sequence>
<evidence type="ECO:0000313" key="1">
    <source>
        <dbReference type="Proteomes" id="UP000887576"/>
    </source>
</evidence>
<reference evidence="2" key="1">
    <citation type="submission" date="2022-11" db="UniProtKB">
        <authorList>
            <consortium name="WormBaseParasite"/>
        </authorList>
    </citation>
    <scope>IDENTIFICATION</scope>
</reference>